<accession>A0A9W8S433</accession>
<dbReference type="GO" id="GO:0032259">
    <property type="term" value="P:methylation"/>
    <property type="evidence" value="ECO:0007669"/>
    <property type="project" value="UniProtKB-KW"/>
</dbReference>
<dbReference type="SUPFAM" id="SSF53335">
    <property type="entry name" value="S-adenosyl-L-methionine-dependent methyltransferases"/>
    <property type="match status" value="1"/>
</dbReference>
<reference evidence="7" key="1">
    <citation type="submission" date="2022-09" db="EMBL/GenBank/DDBJ databases">
        <title>Fusarium specimens isolated from Avocado Roots.</title>
        <authorList>
            <person name="Stajich J."/>
            <person name="Roper C."/>
            <person name="Heimlech-Rivalta G."/>
        </authorList>
    </citation>
    <scope>NUCLEOTIDE SEQUENCE</scope>
    <source>
        <strain evidence="7">CF00136</strain>
    </source>
</reference>
<dbReference type="Pfam" id="PF00145">
    <property type="entry name" value="DNA_methylase"/>
    <property type="match status" value="2"/>
</dbReference>
<dbReference type="GO" id="GO:0003677">
    <property type="term" value="F:DNA binding"/>
    <property type="evidence" value="ECO:0007669"/>
    <property type="project" value="TreeGrafter"/>
</dbReference>
<dbReference type="EC" id="2.1.1.37" evidence="1"/>
<evidence type="ECO:0000256" key="5">
    <source>
        <dbReference type="PROSITE-ProRule" id="PRU01016"/>
    </source>
</evidence>
<dbReference type="GO" id="GO:0005634">
    <property type="term" value="C:nucleus"/>
    <property type="evidence" value="ECO:0007669"/>
    <property type="project" value="TreeGrafter"/>
</dbReference>
<evidence type="ECO:0000256" key="6">
    <source>
        <dbReference type="SAM" id="MobiDB-lite"/>
    </source>
</evidence>
<dbReference type="GO" id="GO:0044027">
    <property type="term" value="P:negative regulation of gene expression via chromosomal CpG island methylation"/>
    <property type="evidence" value="ECO:0007669"/>
    <property type="project" value="TreeGrafter"/>
</dbReference>
<feature type="active site" evidence="5">
    <location>
        <position position="345"/>
    </location>
</feature>
<evidence type="ECO:0000256" key="3">
    <source>
        <dbReference type="ARBA" id="ARBA00022679"/>
    </source>
</evidence>
<comment type="similarity">
    <text evidence="5">Belongs to the class I-like SAM-binding methyltransferase superfamily. C5-methyltransferase family.</text>
</comment>
<comment type="caution">
    <text evidence="7">The sequence shown here is derived from an EMBL/GenBank/DDBJ whole genome shotgun (WGS) entry which is preliminary data.</text>
</comment>
<dbReference type="InterPro" id="IPR001525">
    <property type="entry name" value="C5_MeTfrase"/>
</dbReference>
<evidence type="ECO:0000256" key="2">
    <source>
        <dbReference type="ARBA" id="ARBA00022603"/>
    </source>
</evidence>
<dbReference type="PROSITE" id="PS51679">
    <property type="entry name" value="SAM_MT_C5"/>
    <property type="match status" value="1"/>
</dbReference>
<gene>
    <name evidence="7" type="ORF">NW762_005993</name>
</gene>
<dbReference type="PANTHER" id="PTHR10629:SF52">
    <property type="entry name" value="DNA (CYTOSINE-5)-METHYLTRANSFERASE 1"/>
    <property type="match status" value="1"/>
</dbReference>
<name>A0A9W8S433_9HYPO</name>
<evidence type="ECO:0000256" key="1">
    <source>
        <dbReference type="ARBA" id="ARBA00011975"/>
    </source>
</evidence>
<evidence type="ECO:0000256" key="4">
    <source>
        <dbReference type="ARBA" id="ARBA00022691"/>
    </source>
</evidence>
<dbReference type="EMBL" id="JAOQAZ010000009">
    <property type="protein sequence ID" value="KAJ4263955.1"/>
    <property type="molecule type" value="Genomic_DNA"/>
</dbReference>
<dbReference type="Gene3D" id="3.40.50.150">
    <property type="entry name" value="Vaccinia Virus protein VP39"/>
    <property type="match status" value="1"/>
</dbReference>
<keyword evidence="2 5" id="KW-0489">Methyltransferase</keyword>
<keyword evidence="8" id="KW-1185">Reference proteome</keyword>
<dbReference type="Gene3D" id="3.90.120.10">
    <property type="entry name" value="DNA Methylase, subunit A, domain 2"/>
    <property type="match status" value="1"/>
</dbReference>
<evidence type="ECO:0000313" key="8">
    <source>
        <dbReference type="Proteomes" id="UP001152049"/>
    </source>
</evidence>
<dbReference type="InterPro" id="IPR031303">
    <property type="entry name" value="C5_meth_CS"/>
</dbReference>
<sequence>MAITYIDLEEHEEMNDVCFLTEKPTGFPGRQRRSSSCTIDENITSSPDEAIDEVIDLTVNLGTSGHCFLKQDEFALEKTRLLGSIVQGGSFIQVQEFFSGKYLVEFVLVKIVVRCQSSGAIKLRGTPFVRARSALAKLPKKSNEVCMLLYYDQDDGTKTEEFVDINPSDVIQLQPLIATNAKYPNFNRAKLEVCFTGQGSRKKQIEESLIRIHSSDVHEAQYRVSEQVLSNRWRGSTVKGGSWVPSLNTQDYLIDLESERVQTKIRSRGQKYTMFDSCSGAGGVSRGALMAGFKVQYAVDKAPEVWSTYQANFPNTELFRMSLDQFLSNPTSHIRVDVLHFSPPCQFFSPAHTHASAQDDNNIFALYGCNQLLKKLRPRIITVEQTFGLTHDRHEEYFNGFLGDFTQHGYSVRWKVIKLCTWGAAQDRKRLIIIAAAPGEKLPPFPTATHSQEGFDGTLPYNTIGKAIRGIRPGDNLHDLDSIRYHNPPRAVYDPDRLAGTITTAGGDLYYPDGTRNLTLRELASLQGFPKTHQFLGTVTSIKRQIGNAFPPNTVRVLYKHIEQWLLRQDDILRCDHPGEDTILIEDDSDASVNLADESDDEPRRSP</sequence>
<evidence type="ECO:0000313" key="7">
    <source>
        <dbReference type="EMBL" id="KAJ4263955.1"/>
    </source>
</evidence>
<keyword evidence="4 5" id="KW-0949">S-adenosyl-L-methionine</keyword>
<proteinExistence type="inferred from homology"/>
<organism evidence="7 8">
    <name type="scientific">Fusarium torreyae</name>
    <dbReference type="NCBI Taxonomy" id="1237075"/>
    <lineage>
        <taxon>Eukaryota</taxon>
        <taxon>Fungi</taxon>
        <taxon>Dikarya</taxon>
        <taxon>Ascomycota</taxon>
        <taxon>Pezizomycotina</taxon>
        <taxon>Sordariomycetes</taxon>
        <taxon>Hypocreomycetidae</taxon>
        <taxon>Hypocreales</taxon>
        <taxon>Nectriaceae</taxon>
        <taxon>Fusarium</taxon>
    </lineage>
</organism>
<dbReference type="PANTHER" id="PTHR10629">
    <property type="entry name" value="CYTOSINE-SPECIFIC METHYLTRANSFERASE"/>
    <property type="match status" value="1"/>
</dbReference>
<feature type="region of interest" description="Disordered" evidence="6">
    <location>
        <begin position="586"/>
        <end position="607"/>
    </location>
</feature>
<dbReference type="Proteomes" id="UP001152049">
    <property type="component" value="Unassembled WGS sequence"/>
</dbReference>
<dbReference type="InterPro" id="IPR029063">
    <property type="entry name" value="SAM-dependent_MTases_sf"/>
</dbReference>
<dbReference type="AlphaFoldDB" id="A0A9W8S433"/>
<dbReference type="PROSITE" id="PS00095">
    <property type="entry name" value="C5_MTASE_2"/>
    <property type="match status" value="1"/>
</dbReference>
<dbReference type="GO" id="GO:0003886">
    <property type="term" value="F:DNA (cytosine-5-)-methyltransferase activity"/>
    <property type="evidence" value="ECO:0007669"/>
    <property type="project" value="UniProtKB-EC"/>
</dbReference>
<dbReference type="InterPro" id="IPR050390">
    <property type="entry name" value="C5-Methyltransferase"/>
</dbReference>
<dbReference type="OrthoDB" id="414133at2759"/>
<keyword evidence="3 5" id="KW-0808">Transferase</keyword>
<protein>
    <recommendedName>
        <fullName evidence="1">DNA (cytosine-5-)-methyltransferase</fullName>
        <ecNumber evidence="1">2.1.1.37</ecNumber>
    </recommendedName>
</protein>